<dbReference type="RefSeq" id="WP_133869035.1">
    <property type="nucleotide sequence ID" value="NZ_SOAU01000001.1"/>
</dbReference>
<keyword evidence="3" id="KW-0173">Coenzyme A biosynthesis</keyword>
<evidence type="ECO:0000256" key="2">
    <source>
        <dbReference type="ARBA" id="ARBA00022840"/>
    </source>
</evidence>
<keyword evidence="1 3" id="KW-0547">Nucleotide-binding</keyword>
<comment type="pathway">
    <text evidence="3">Cofactor biosynthesis; coenzyme A biosynthesis; CoA from (R)-pantothenate: step 5/5.</text>
</comment>
<proteinExistence type="inferred from homology"/>
<evidence type="ECO:0000313" key="5">
    <source>
        <dbReference type="EMBL" id="TDT16686.1"/>
    </source>
</evidence>
<name>A0A4R7I240_9ACTN</name>
<comment type="caution">
    <text evidence="5">The sequence shown here is derived from an EMBL/GenBank/DDBJ whole genome shotgun (WGS) entry which is preliminary data.</text>
</comment>
<dbReference type="OrthoDB" id="9812943at2"/>
<dbReference type="PANTHER" id="PTHR10695">
    <property type="entry name" value="DEPHOSPHO-COA KINASE-RELATED"/>
    <property type="match status" value="1"/>
</dbReference>
<dbReference type="GO" id="GO:0004140">
    <property type="term" value="F:dephospho-CoA kinase activity"/>
    <property type="evidence" value="ECO:0007669"/>
    <property type="project" value="UniProtKB-UniRule"/>
</dbReference>
<dbReference type="PANTHER" id="PTHR10695:SF46">
    <property type="entry name" value="BIFUNCTIONAL COENZYME A SYNTHASE-RELATED"/>
    <property type="match status" value="1"/>
</dbReference>
<evidence type="ECO:0000256" key="1">
    <source>
        <dbReference type="ARBA" id="ARBA00022741"/>
    </source>
</evidence>
<dbReference type="NCBIfam" id="TIGR00152">
    <property type="entry name" value="dephospho-CoA kinase"/>
    <property type="match status" value="1"/>
</dbReference>
<dbReference type="GO" id="GO:0005524">
    <property type="term" value="F:ATP binding"/>
    <property type="evidence" value="ECO:0007669"/>
    <property type="project" value="UniProtKB-UniRule"/>
</dbReference>
<organism evidence="5 6">
    <name type="scientific">Ilumatobacter fluminis</name>
    <dbReference type="NCBI Taxonomy" id="467091"/>
    <lineage>
        <taxon>Bacteria</taxon>
        <taxon>Bacillati</taxon>
        <taxon>Actinomycetota</taxon>
        <taxon>Acidimicrobiia</taxon>
        <taxon>Acidimicrobiales</taxon>
        <taxon>Ilumatobacteraceae</taxon>
        <taxon>Ilumatobacter</taxon>
    </lineage>
</organism>
<comment type="similarity">
    <text evidence="3">Belongs to the CoaE family.</text>
</comment>
<gene>
    <name evidence="3" type="primary">coaE</name>
    <name evidence="5" type="ORF">BDK89_2279</name>
</gene>
<evidence type="ECO:0000313" key="6">
    <source>
        <dbReference type="Proteomes" id="UP000294558"/>
    </source>
</evidence>
<dbReference type="AlphaFoldDB" id="A0A4R7I240"/>
<evidence type="ECO:0000256" key="3">
    <source>
        <dbReference type="HAMAP-Rule" id="MF_00376"/>
    </source>
</evidence>
<dbReference type="EMBL" id="SOAU01000001">
    <property type="protein sequence ID" value="TDT16686.1"/>
    <property type="molecule type" value="Genomic_DNA"/>
</dbReference>
<keyword evidence="3 5" id="KW-0418">Kinase</keyword>
<accession>A0A4R7I240</accession>
<keyword evidence="3" id="KW-0808">Transferase</keyword>
<dbReference type="CDD" id="cd02022">
    <property type="entry name" value="DPCK"/>
    <property type="match status" value="1"/>
</dbReference>
<dbReference type="InterPro" id="IPR001977">
    <property type="entry name" value="Depp_CoAkinase"/>
</dbReference>
<dbReference type="UniPathway" id="UPA00241">
    <property type="reaction ID" value="UER00356"/>
</dbReference>
<dbReference type="Pfam" id="PF01121">
    <property type="entry name" value="CoaE"/>
    <property type="match status" value="1"/>
</dbReference>
<dbReference type="HAMAP" id="MF_00376">
    <property type="entry name" value="Dephospho_CoA_kinase"/>
    <property type="match status" value="1"/>
</dbReference>
<dbReference type="Proteomes" id="UP000294558">
    <property type="component" value="Unassembled WGS sequence"/>
</dbReference>
<dbReference type="Gene3D" id="3.40.50.300">
    <property type="entry name" value="P-loop containing nucleotide triphosphate hydrolases"/>
    <property type="match status" value="1"/>
</dbReference>
<comment type="function">
    <text evidence="3">Catalyzes the phosphorylation of the 3'-hydroxyl group of dephosphocoenzyme A to form coenzyme A.</text>
</comment>
<dbReference type="GO" id="GO:0005737">
    <property type="term" value="C:cytoplasm"/>
    <property type="evidence" value="ECO:0007669"/>
    <property type="project" value="UniProtKB-SubCell"/>
</dbReference>
<dbReference type="PROSITE" id="PS51219">
    <property type="entry name" value="DPCK"/>
    <property type="match status" value="1"/>
</dbReference>
<protein>
    <recommendedName>
        <fullName evidence="3 4">Dephospho-CoA kinase</fullName>
        <ecNumber evidence="3 4">2.7.1.24</ecNumber>
    </recommendedName>
    <alternativeName>
        <fullName evidence="3">Dephosphocoenzyme A kinase</fullName>
    </alternativeName>
</protein>
<dbReference type="EC" id="2.7.1.24" evidence="3 4"/>
<sequence length="221" mass="24465">MLLVGLTGGIGAGKSTVSTILAEHGAVIVDADQIARDLQSPGSPVLDRMAERFGDQIIRSDGSLDRAAVAAVVFGDTPDAKQALADLNGIVHPAMQDEIKRQIEAQRHTDRIVVLDFPLLGENPRDDIAATIVVDIDPDVAVQRLVEFRGMDEADARNRIASQISREQRLERATHVVDNSGDEAALRREVDELWRQLVMLRGRVGRSRPDWLMPTLRRRRR</sequence>
<dbReference type="SUPFAM" id="SSF52540">
    <property type="entry name" value="P-loop containing nucleoside triphosphate hydrolases"/>
    <property type="match status" value="1"/>
</dbReference>
<comment type="catalytic activity">
    <reaction evidence="3">
        <text>3'-dephospho-CoA + ATP = ADP + CoA + H(+)</text>
        <dbReference type="Rhea" id="RHEA:18245"/>
        <dbReference type="ChEBI" id="CHEBI:15378"/>
        <dbReference type="ChEBI" id="CHEBI:30616"/>
        <dbReference type="ChEBI" id="CHEBI:57287"/>
        <dbReference type="ChEBI" id="CHEBI:57328"/>
        <dbReference type="ChEBI" id="CHEBI:456216"/>
        <dbReference type="EC" id="2.7.1.24"/>
    </reaction>
</comment>
<feature type="binding site" evidence="3">
    <location>
        <begin position="11"/>
        <end position="16"/>
    </location>
    <ligand>
        <name>ATP</name>
        <dbReference type="ChEBI" id="CHEBI:30616"/>
    </ligand>
</feature>
<evidence type="ECO:0000256" key="4">
    <source>
        <dbReference type="NCBIfam" id="TIGR00152"/>
    </source>
</evidence>
<dbReference type="InterPro" id="IPR027417">
    <property type="entry name" value="P-loop_NTPase"/>
</dbReference>
<keyword evidence="6" id="KW-1185">Reference proteome</keyword>
<comment type="subcellular location">
    <subcellularLocation>
        <location evidence="3">Cytoplasm</location>
    </subcellularLocation>
</comment>
<keyword evidence="2 3" id="KW-0067">ATP-binding</keyword>
<keyword evidence="3" id="KW-0963">Cytoplasm</keyword>
<dbReference type="GO" id="GO:0015937">
    <property type="term" value="P:coenzyme A biosynthetic process"/>
    <property type="evidence" value="ECO:0007669"/>
    <property type="project" value="UniProtKB-UniRule"/>
</dbReference>
<reference evidence="5 6" key="1">
    <citation type="submission" date="2019-03" db="EMBL/GenBank/DDBJ databases">
        <title>Sequencing the genomes of 1000 actinobacteria strains.</title>
        <authorList>
            <person name="Klenk H.-P."/>
        </authorList>
    </citation>
    <scope>NUCLEOTIDE SEQUENCE [LARGE SCALE GENOMIC DNA]</scope>
    <source>
        <strain evidence="5 6">DSM 18936</strain>
    </source>
</reference>